<dbReference type="GO" id="GO:0016020">
    <property type="term" value="C:membrane"/>
    <property type="evidence" value="ECO:0007669"/>
    <property type="project" value="UniProtKB-SubCell"/>
</dbReference>
<accession>A0A316UYZ5</accession>
<feature type="transmembrane region" description="Helical" evidence="6">
    <location>
        <begin position="279"/>
        <end position="298"/>
    </location>
</feature>
<evidence type="ECO:0000256" key="2">
    <source>
        <dbReference type="ARBA" id="ARBA00022692"/>
    </source>
</evidence>
<evidence type="ECO:0000256" key="1">
    <source>
        <dbReference type="ARBA" id="ARBA00004141"/>
    </source>
</evidence>
<evidence type="ECO:0000256" key="6">
    <source>
        <dbReference type="SAM" id="Phobius"/>
    </source>
</evidence>
<keyword evidence="4 6" id="KW-0472">Membrane</keyword>
<feature type="chain" id="PRO_5016319127" evidence="7">
    <location>
        <begin position="26"/>
        <end position="338"/>
    </location>
</feature>
<dbReference type="EMBL" id="KZ819662">
    <property type="protein sequence ID" value="PWN30520.1"/>
    <property type="molecule type" value="Genomic_DNA"/>
</dbReference>
<dbReference type="AlphaFoldDB" id="A0A316UYZ5"/>
<feature type="signal peptide" evidence="7">
    <location>
        <begin position="1"/>
        <end position="25"/>
    </location>
</feature>
<feature type="transmembrane region" description="Helical" evidence="6">
    <location>
        <begin position="98"/>
        <end position="117"/>
    </location>
</feature>
<feature type="transmembrane region" description="Helical" evidence="6">
    <location>
        <begin position="155"/>
        <end position="173"/>
    </location>
</feature>
<dbReference type="RefSeq" id="XP_025365132.1">
    <property type="nucleotide sequence ID" value="XM_025505106.1"/>
</dbReference>
<feature type="transmembrane region" description="Helical" evidence="6">
    <location>
        <begin position="239"/>
        <end position="259"/>
    </location>
</feature>
<comment type="subcellular location">
    <subcellularLocation>
        <location evidence="1">Membrane</location>
        <topology evidence="1">Multi-pass membrane protein</topology>
    </subcellularLocation>
</comment>
<name>A0A316UYZ5_9BASI</name>
<feature type="region of interest" description="Disordered" evidence="5">
    <location>
        <begin position="313"/>
        <end position="338"/>
    </location>
</feature>
<proteinExistence type="predicted"/>
<dbReference type="GeneID" id="37026929"/>
<keyword evidence="2 6" id="KW-0812">Transmembrane</keyword>
<evidence type="ECO:0000256" key="7">
    <source>
        <dbReference type="SAM" id="SignalP"/>
    </source>
</evidence>
<dbReference type="STRING" id="1569628.A0A316UYZ5"/>
<organism evidence="8 9">
    <name type="scientific">Jaminaea rosea</name>
    <dbReference type="NCBI Taxonomy" id="1569628"/>
    <lineage>
        <taxon>Eukaryota</taxon>
        <taxon>Fungi</taxon>
        <taxon>Dikarya</taxon>
        <taxon>Basidiomycota</taxon>
        <taxon>Ustilaginomycotina</taxon>
        <taxon>Exobasidiomycetes</taxon>
        <taxon>Microstromatales</taxon>
        <taxon>Microstromatales incertae sedis</taxon>
        <taxon>Jaminaea</taxon>
    </lineage>
</organism>
<dbReference type="Pfam" id="PF04479">
    <property type="entry name" value="RTA1"/>
    <property type="match status" value="1"/>
</dbReference>
<dbReference type="PANTHER" id="PTHR31465:SF1">
    <property type="entry name" value="PROTEIN RTA1-RELATED"/>
    <property type="match status" value="1"/>
</dbReference>
<keyword evidence="7" id="KW-0732">Signal</keyword>
<dbReference type="OrthoDB" id="3358017at2759"/>
<reference evidence="8 9" key="1">
    <citation type="journal article" date="2018" name="Mol. Biol. Evol.">
        <title>Broad Genomic Sampling Reveals a Smut Pathogenic Ancestry of the Fungal Clade Ustilaginomycotina.</title>
        <authorList>
            <person name="Kijpornyongpan T."/>
            <person name="Mondo S.J."/>
            <person name="Barry K."/>
            <person name="Sandor L."/>
            <person name="Lee J."/>
            <person name="Lipzen A."/>
            <person name="Pangilinan J."/>
            <person name="LaButti K."/>
            <person name="Hainaut M."/>
            <person name="Henrissat B."/>
            <person name="Grigoriev I.V."/>
            <person name="Spatafora J.W."/>
            <person name="Aime M.C."/>
        </authorList>
    </citation>
    <scope>NUCLEOTIDE SEQUENCE [LARGE SCALE GENOMIC DNA]</scope>
    <source>
        <strain evidence="8 9">MCA 5214</strain>
    </source>
</reference>
<sequence length="338" mass="37363">MSSRRVGTFFLATLCLLLLSQPAAAATTLQPDSILQYVPSLPGNAIVTAFYGFFSLVLFIYVFRTRSWWALCEPIGAFFSFLGYLLRIVMRSNQSSQTIYIVLYLFVVLSPACYLAFNYIIYGRLLVALTGIDRHDDSVKKSKVKSPYSPLPPRLYTAIFVISDVVTFLIQAAGGGMQTSNGPIVITGNHVFLAGVVLQMASYVFFSFLMLFAHFRLARDDPAHFSPLKATTKMRQSPGLVLLYLLYVSSIAIIVRLIYRTVEMAQGYGGQLYSNEIYTFLLDAMPLLISIGVWAAVWPGTLLERVQPTEAALRGRSGAEHNAESLTTTADAGTHEKA</sequence>
<protein>
    <submittedName>
        <fullName evidence="8">RTA1-domain-containing protein</fullName>
    </submittedName>
</protein>
<feature type="transmembrane region" description="Helical" evidence="6">
    <location>
        <begin position="193"/>
        <end position="218"/>
    </location>
</feature>
<evidence type="ECO:0000313" key="9">
    <source>
        <dbReference type="Proteomes" id="UP000245884"/>
    </source>
</evidence>
<evidence type="ECO:0000313" key="8">
    <source>
        <dbReference type="EMBL" id="PWN30520.1"/>
    </source>
</evidence>
<evidence type="ECO:0000256" key="4">
    <source>
        <dbReference type="ARBA" id="ARBA00023136"/>
    </source>
</evidence>
<evidence type="ECO:0000256" key="5">
    <source>
        <dbReference type="SAM" id="MobiDB-lite"/>
    </source>
</evidence>
<keyword evidence="9" id="KW-1185">Reference proteome</keyword>
<dbReference type="Proteomes" id="UP000245884">
    <property type="component" value="Unassembled WGS sequence"/>
</dbReference>
<dbReference type="InterPro" id="IPR007568">
    <property type="entry name" value="RTA1"/>
</dbReference>
<keyword evidence="3 6" id="KW-1133">Transmembrane helix</keyword>
<feature type="transmembrane region" description="Helical" evidence="6">
    <location>
        <begin position="41"/>
        <end position="61"/>
    </location>
</feature>
<gene>
    <name evidence="8" type="ORF">BDZ90DRAFT_229534</name>
</gene>
<dbReference type="PANTHER" id="PTHR31465">
    <property type="entry name" value="PROTEIN RTA1-RELATED"/>
    <property type="match status" value="1"/>
</dbReference>
<evidence type="ECO:0000256" key="3">
    <source>
        <dbReference type="ARBA" id="ARBA00022989"/>
    </source>
</evidence>
<feature type="transmembrane region" description="Helical" evidence="6">
    <location>
        <begin position="68"/>
        <end position="86"/>
    </location>
</feature>